<dbReference type="PANTHER" id="PTHR44227">
    <property type="match status" value="1"/>
</dbReference>
<dbReference type="GO" id="GO:0042802">
    <property type="term" value="F:identical protein binding"/>
    <property type="evidence" value="ECO:0007669"/>
    <property type="project" value="InterPro"/>
</dbReference>
<evidence type="ECO:0000256" key="2">
    <source>
        <dbReference type="ARBA" id="ARBA00022803"/>
    </source>
</evidence>
<dbReference type="GO" id="GO:0035269">
    <property type="term" value="P:protein O-linked glycosylation via mannose"/>
    <property type="evidence" value="ECO:0007669"/>
    <property type="project" value="TreeGrafter"/>
</dbReference>
<dbReference type="SUPFAM" id="SSF48452">
    <property type="entry name" value="TPR-like"/>
    <property type="match status" value="1"/>
</dbReference>
<dbReference type="Pfam" id="PF14559">
    <property type="entry name" value="TPR_19"/>
    <property type="match status" value="1"/>
</dbReference>
<proteinExistence type="predicted"/>
<keyword evidence="2" id="KW-0802">TPR repeat</keyword>
<evidence type="ECO:0000256" key="1">
    <source>
        <dbReference type="ARBA" id="ARBA00022737"/>
    </source>
</evidence>
<dbReference type="InterPro" id="IPR011717">
    <property type="entry name" value="TPR-4"/>
</dbReference>
<dbReference type="InterPro" id="IPR014596">
    <property type="entry name" value="UCP035836"/>
</dbReference>
<dbReference type="Pfam" id="PF07721">
    <property type="entry name" value="TPR_4"/>
    <property type="match status" value="1"/>
</dbReference>
<organism evidence="3 4">
    <name type="scientific">Devosia epidermidihirudinis</name>
    <dbReference type="NCBI Taxonomy" id="1293439"/>
    <lineage>
        <taxon>Bacteria</taxon>
        <taxon>Pseudomonadati</taxon>
        <taxon>Pseudomonadota</taxon>
        <taxon>Alphaproteobacteria</taxon>
        <taxon>Hyphomicrobiales</taxon>
        <taxon>Devosiaceae</taxon>
        <taxon>Devosia</taxon>
    </lineage>
</organism>
<dbReference type="InterPro" id="IPR019734">
    <property type="entry name" value="TPR_rpt"/>
</dbReference>
<evidence type="ECO:0000313" key="3">
    <source>
        <dbReference type="EMBL" id="KKC38326.1"/>
    </source>
</evidence>
<dbReference type="EMBL" id="LANJ01000016">
    <property type="protein sequence ID" value="KKC38326.1"/>
    <property type="molecule type" value="Genomic_DNA"/>
</dbReference>
<dbReference type="GO" id="GO:0030968">
    <property type="term" value="P:endoplasmic reticulum unfolded protein response"/>
    <property type="evidence" value="ECO:0007669"/>
    <property type="project" value="TreeGrafter"/>
</dbReference>
<dbReference type="Pfam" id="PF13432">
    <property type="entry name" value="TPR_16"/>
    <property type="match status" value="1"/>
</dbReference>
<dbReference type="PATRIC" id="fig|1293439.3.peg.1887"/>
<reference evidence="3 4" key="1">
    <citation type="submission" date="2015-03" db="EMBL/GenBank/DDBJ databases">
        <authorList>
            <person name="Lepp D."/>
            <person name="Hassan Y.I."/>
            <person name="Li X.-Z."/>
            <person name="Zhou T."/>
        </authorList>
    </citation>
    <scope>NUCLEOTIDE SEQUENCE [LARGE SCALE GENOMIC DNA]</scope>
    <source>
        <strain evidence="3 4">E84</strain>
    </source>
</reference>
<protein>
    <submittedName>
        <fullName evidence="3">Uncharacterized protein</fullName>
    </submittedName>
</protein>
<keyword evidence="1" id="KW-0677">Repeat</keyword>
<dbReference type="GO" id="GO:0000030">
    <property type="term" value="F:mannosyltransferase activity"/>
    <property type="evidence" value="ECO:0007669"/>
    <property type="project" value="TreeGrafter"/>
</dbReference>
<dbReference type="SMART" id="SM00028">
    <property type="entry name" value="TPR"/>
    <property type="match status" value="3"/>
</dbReference>
<gene>
    <name evidence="3" type="ORF">WH87_11460</name>
</gene>
<comment type="caution">
    <text evidence="3">The sequence shown here is derived from an EMBL/GenBank/DDBJ whole genome shotgun (WGS) entry which is preliminary data.</text>
</comment>
<dbReference type="InterPro" id="IPR052346">
    <property type="entry name" value="O-mannosyl-transferase_TMTC"/>
</dbReference>
<evidence type="ECO:0000313" key="4">
    <source>
        <dbReference type="Proteomes" id="UP000033411"/>
    </source>
</evidence>
<dbReference type="AlphaFoldDB" id="A0A0F5QC74"/>
<dbReference type="PIRSF" id="PIRSF035836">
    <property type="entry name" value="UCP035836"/>
    <property type="match status" value="1"/>
</dbReference>
<dbReference type="Gene3D" id="1.25.40.10">
    <property type="entry name" value="Tetratricopeptide repeat domain"/>
    <property type="match status" value="1"/>
</dbReference>
<name>A0A0F5QC74_9HYPH</name>
<dbReference type="Proteomes" id="UP000033411">
    <property type="component" value="Unassembled WGS sequence"/>
</dbReference>
<dbReference type="PANTHER" id="PTHR44227:SF3">
    <property type="entry name" value="PROTEIN O-MANNOSYL-TRANSFERASE TMTC4"/>
    <property type="match status" value="1"/>
</dbReference>
<dbReference type="STRING" id="1293439.WH87_11460"/>
<accession>A0A0F5QC74</accession>
<dbReference type="InterPro" id="IPR011990">
    <property type="entry name" value="TPR-like_helical_dom_sf"/>
</dbReference>
<keyword evidence="4" id="KW-1185">Reference proteome</keyword>
<sequence>MPVTSAIGLSKPLRNLLLVGITAALLAGCATNRTSMPSPDYSGMAAGQTQQTLADLTARYKSNPRDKNIVIHFAAALRAVGQSGQAVAVLETGMTTFPKDPDIAIAYAKALTADGRFEQSLQVLDNTIRPETPDWNALMVKGATLDQLGRNAEARQLYGQALVFAPGEASIEANIGLSYAMTNELPAAEQHLRRAVQMKGATSRIRQNLALVVGLQGRFEEARALYAAELPPEQVASNMTYVRALLTQQNRWDLIDKG</sequence>